<keyword evidence="1" id="KW-0812">Transmembrane</keyword>
<keyword evidence="1" id="KW-0472">Membrane</keyword>
<evidence type="ECO:0008006" key="4">
    <source>
        <dbReference type="Google" id="ProtNLM"/>
    </source>
</evidence>
<feature type="transmembrane region" description="Helical" evidence="1">
    <location>
        <begin position="360"/>
        <end position="378"/>
    </location>
</feature>
<evidence type="ECO:0000313" key="3">
    <source>
        <dbReference type="Proteomes" id="UP000564677"/>
    </source>
</evidence>
<dbReference type="EMBL" id="JAASQV010000001">
    <property type="protein sequence ID" value="NIJ63385.1"/>
    <property type="molecule type" value="Genomic_DNA"/>
</dbReference>
<protein>
    <recommendedName>
        <fullName evidence="4">Glycosyltransferase RgtA/B/C/D-like domain-containing protein</fullName>
    </recommendedName>
</protein>
<keyword evidence="1" id="KW-1133">Transmembrane helix</keyword>
<accession>A0A7X5UWW6</accession>
<feature type="transmembrane region" description="Helical" evidence="1">
    <location>
        <begin position="440"/>
        <end position="459"/>
    </location>
</feature>
<reference evidence="2 3" key="1">
    <citation type="submission" date="2020-03" db="EMBL/GenBank/DDBJ databases">
        <title>Genomic Encyclopedia of Type Strains, Phase IV (KMG-IV): sequencing the most valuable type-strain genomes for metagenomic binning, comparative biology and taxonomic classification.</title>
        <authorList>
            <person name="Goeker M."/>
        </authorList>
    </citation>
    <scope>NUCLEOTIDE SEQUENCE [LARGE SCALE GENOMIC DNA]</scope>
    <source>
        <strain evidence="2 3">DSM 4733</strain>
    </source>
</reference>
<sequence length="471" mass="50730">MRRVSPAARAALAALLLCLAMLALFWPGVAMFDTLNQYAQLRSGSYDDWHPPVMARLWALFHAAGWHGQAPMFLIQMLLCWIGLGLFAAALARQGARIAAIAVLLLGIWPPIAGWQVMVLKDAQMAGALLAATGLAAWWRLQDRPLPRWAVLLVGLLLLYATLVRINAVFATVPLAFGLLGAGTWRRPVRRGAMMLAAMVAVLAALPLVNHGLLRAGASEVGRALPTYDLAGIAHHAGPEAVPVLPAEVWRAAEAERCIRPILWDPLGDRCDFVAEGLAITAPGRKLTEAWLLTIARHPVAYAEHRLAHWNATMRWLVPWRYPLAAPQWDSEPNMLGIGSPSPRSEPFQQLAGMLAESPLGAPILWLTAALAVLALAWRHDGSRSRLAVTLALSAVLTELAFLVISVAADYRYHLWAMLATGLAAALVAGTPMPRRGRRIALAALLLIGATSFAARIALPPVGETYTDAAG</sequence>
<comment type="caution">
    <text evidence="2">The sequence shown here is derived from an EMBL/GenBank/DDBJ whole genome shotgun (WGS) entry which is preliminary data.</text>
</comment>
<proteinExistence type="predicted"/>
<name>A0A7X5UWW6_9SPHN</name>
<feature type="transmembrane region" description="Helical" evidence="1">
    <location>
        <begin position="146"/>
        <end position="163"/>
    </location>
</feature>
<feature type="transmembrane region" description="Helical" evidence="1">
    <location>
        <begin position="70"/>
        <end position="91"/>
    </location>
</feature>
<organism evidence="2 3">
    <name type="scientific">Sphingomonas leidyi</name>
    <dbReference type="NCBI Taxonomy" id="68569"/>
    <lineage>
        <taxon>Bacteria</taxon>
        <taxon>Pseudomonadati</taxon>
        <taxon>Pseudomonadota</taxon>
        <taxon>Alphaproteobacteria</taxon>
        <taxon>Sphingomonadales</taxon>
        <taxon>Sphingomonadaceae</taxon>
        <taxon>Sphingomonas</taxon>
    </lineage>
</organism>
<keyword evidence="3" id="KW-1185">Reference proteome</keyword>
<evidence type="ECO:0000256" key="1">
    <source>
        <dbReference type="SAM" id="Phobius"/>
    </source>
</evidence>
<feature type="transmembrane region" description="Helical" evidence="1">
    <location>
        <begin position="415"/>
        <end position="433"/>
    </location>
</feature>
<gene>
    <name evidence="2" type="ORF">FHR20_000316</name>
</gene>
<evidence type="ECO:0000313" key="2">
    <source>
        <dbReference type="EMBL" id="NIJ63385.1"/>
    </source>
</evidence>
<feature type="transmembrane region" description="Helical" evidence="1">
    <location>
        <begin position="98"/>
        <end position="117"/>
    </location>
</feature>
<feature type="transmembrane region" description="Helical" evidence="1">
    <location>
        <begin position="387"/>
        <end position="409"/>
    </location>
</feature>
<feature type="transmembrane region" description="Helical" evidence="1">
    <location>
        <begin position="192"/>
        <end position="209"/>
    </location>
</feature>
<dbReference type="AlphaFoldDB" id="A0A7X5UWW6"/>
<dbReference type="Proteomes" id="UP000564677">
    <property type="component" value="Unassembled WGS sequence"/>
</dbReference>